<dbReference type="PANTHER" id="PTHR28218:SF1">
    <property type="entry name" value="VPS4-ASSOCIATED PROTEIN 1"/>
    <property type="match status" value="1"/>
</dbReference>
<keyword evidence="3" id="KW-1185">Reference proteome</keyword>
<dbReference type="GeneID" id="70233836"/>
<dbReference type="Pfam" id="PF08432">
    <property type="entry name" value="Vfa1"/>
    <property type="match status" value="1"/>
</dbReference>
<comment type="caution">
    <text evidence="2">The sequence shown here is derived from an EMBL/GenBank/DDBJ whole genome shotgun (WGS) entry which is preliminary data.</text>
</comment>
<dbReference type="GO" id="GO:0005768">
    <property type="term" value="C:endosome"/>
    <property type="evidence" value="ECO:0007669"/>
    <property type="project" value="TreeGrafter"/>
</dbReference>
<dbReference type="PANTHER" id="PTHR28218">
    <property type="entry name" value="VPS4-ASSOCIATED PROTEIN 1"/>
    <property type="match status" value="1"/>
</dbReference>
<gene>
    <name evidence="2" type="ORF">OGAPHI_001869</name>
</gene>
<proteinExistence type="predicted"/>
<reference evidence="2" key="1">
    <citation type="journal article" date="2021" name="Open Biol.">
        <title>Shared evolutionary footprints suggest mitochondrial oxidative damage underlies multiple complex I losses in fungi.</title>
        <authorList>
            <person name="Schikora-Tamarit M.A."/>
            <person name="Marcet-Houben M."/>
            <person name="Nosek J."/>
            <person name="Gabaldon T."/>
        </authorList>
    </citation>
    <scope>NUCLEOTIDE SEQUENCE</scope>
    <source>
        <strain evidence="2">CBS6075</strain>
    </source>
</reference>
<protein>
    <recommendedName>
        <fullName evidence="4">VPS4-associated protein 1</fullName>
    </recommendedName>
</protein>
<dbReference type="EMBL" id="JAEUBE010000158">
    <property type="protein sequence ID" value="KAH3668115.1"/>
    <property type="molecule type" value="Genomic_DNA"/>
</dbReference>
<evidence type="ECO:0000313" key="2">
    <source>
        <dbReference type="EMBL" id="KAH3668115.1"/>
    </source>
</evidence>
<dbReference type="Proteomes" id="UP000769157">
    <property type="component" value="Unassembled WGS sequence"/>
</dbReference>
<dbReference type="OrthoDB" id="2158714at2759"/>
<feature type="region of interest" description="Disordered" evidence="1">
    <location>
        <begin position="172"/>
        <end position="191"/>
    </location>
</feature>
<dbReference type="AlphaFoldDB" id="A0A9P8PAC1"/>
<dbReference type="GO" id="GO:0007034">
    <property type="term" value="P:vacuolar transport"/>
    <property type="evidence" value="ECO:0007669"/>
    <property type="project" value="TreeGrafter"/>
</dbReference>
<accession>A0A9P8PAC1</accession>
<sequence length="191" mass="21957">MSQPFQNLYQLRKVGSKDSRPCVVCFKATSAVLVSGPDFFYVCESHLGDKQFCTVQYADQSGSKETEHQELVQKQLASNQKLAACQHKLDQQTSQFAIVKDYLWKQKEEASQDDLKQQLSDLKKESATNTANLQTFIKSFKKYELDSVFYKARLQQHYKKIKHQQTMKKLSEGTLFPKVPDLPELPNLSKP</sequence>
<organism evidence="2 3">
    <name type="scientific">Ogataea philodendri</name>
    <dbReference type="NCBI Taxonomy" id="1378263"/>
    <lineage>
        <taxon>Eukaryota</taxon>
        <taxon>Fungi</taxon>
        <taxon>Dikarya</taxon>
        <taxon>Ascomycota</taxon>
        <taxon>Saccharomycotina</taxon>
        <taxon>Pichiomycetes</taxon>
        <taxon>Pichiales</taxon>
        <taxon>Pichiaceae</taxon>
        <taxon>Ogataea</taxon>
    </lineage>
</organism>
<evidence type="ECO:0000256" key="1">
    <source>
        <dbReference type="SAM" id="MobiDB-lite"/>
    </source>
</evidence>
<dbReference type="InterPro" id="IPR013640">
    <property type="entry name" value="Vfa1"/>
</dbReference>
<dbReference type="RefSeq" id="XP_046062529.1">
    <property type="nucleotide sequence ID" value="XM_046202677.1"/>
</dbReference>
<name>A0A9P8PAC1_9ASCO</name>
<reference evidence="2" key="2">
    <citation type="submission" date="2021-01" db="EMBL/GenBank/DDBJ databases">
        <authorList>
            <person name="Schikora-Tamarit M.A."/>
        </authorList>
    </citation>
    <scope>NUCLEOTIDE SEQUENCE</scope>
    <source>
        <strain evidence="2">CBS6075</strain>
    </source>
</reference>
<evidence type="ECO:0000313" key="3">
    <source>
        <dbReference type="Proteomes" id="UP000769157"/>
    </source>
</evidence>
<evidence type="ECO:0008006" key="4">
    <source>
        <dbReference type="Google" id="ProtNLM"/>
    </source>
</evidence>